<organism evidence="1 2">
    <name type="scientific">Amycolatopsis methanolica 239</name>
    <dbReference type="NCBI Taxonomy" id="1068978"/>
    <lineage>
        <taxon>Bacteria</taxon>
        <taxon>Bacillati</taxon>
        <taxon>Actinomycetota</taxon>
        <taxon>Actinomycetes</taxon>
        <taxon>Pseudonocardiales</taxon>
        <taxon>Pseudonocardiaceae</taxon>
        <taxon>Amycolatopsis</taxon>
        <taxon>Amycolatopsis methanolica group</taxon>
    </lineage>
</organism>
<keyword evidence="2" id="KW-1185">Reference proteome</keyword>
<proteinExistence type="predicted"/>
<dbReference type="Gene3D" id="1.10.357.10">
    <property type="entry name" value="Tetracycline Repressor, domain 2"/>
    <property type="match status" value="1"/>
</dbReference>
<dbReference type="KEGG" id="amq:AMETH_5873"/>
<reference evidence="1 2" key="1">
    <citation type="submission" date="2014-07" db="EMBL/GenBank/DDBJ databases">
        <title>Whole Genome Sequence of the Amycolatopsis methanolica 239.</title>
        <authorList>
            <person name="Tang B."/>
        </authorList>
    </citation>
    <scope>NUCLEOTIDE SEQUENCE [LARGE SCALE GENOMIC DNA]</scope>
    <source>
        <strain evidence="1 2">239</strain>
    </source>
</reference>
<gene>
    <name evidence="1" type="ORF">AMETH_5873</name>
</gene>
<accession>A0A076N566</accession>
<dbReference type="AlphaFoldDB" id="A0A076N566"/>
<dbReference type="EMBL" id="CP009110">
    <property type="protein sequence ID" value="AIJ25965.1"/>
    <property type="molecule type" value="Genomic_DNA"/>
</dbReference>
<dbReference type="STRING" id="1068978.AMETH_5873"/>
<sequence length="70" mass="7723">MVAGLPVVAAVDSYVTGAVRREIAERRAEWASGTDKTQWQAASWPYLERAFATGRFPAPAAFVRDGRRAR</sequence>
<dbReference type="Proteomes" id="UP000062973">
    <property type="component" value="Chromosome"/>
</dbReference>
<dbReference type="PATRIC" id="fig|1068978.7.peg.6305"/>
<name>A0A076N566_AMYME</name>
<evidence type="ECO:0000313" key="2">
    <source>
        <dbReference type="Proteomes" id="UP000062973"/>
    </source>
</evidence>
<protein>
    <submittedName>
        <fullName evidence="1">TetR family transcriptional regulator</fullName>
    </submittedName>
</protein>
<dbReference type="eggNOG" id="COG1309">
    <property type="taxonomic scope" value="Bacteria"/>
</dbReference>
<evidence type="ECO:0000313" key="1">
    <source>
        <dbReference type="EMBL" id="AIJ25965.1"/>
    </source>
</evidence>
<dbReference type="HOGENOM" id="CLU_2748868_0_0_11"/>